<feature type="compositionally biased region" description="Basic and acidic residues" evidence="1">
    <location>
        <begin position="318"/>
        <end position="337"/>
    </location>
</feature>
<reference evidence="2" key="1">
    <citation type="journal article" date="2023" name="Mol. Phylogenet. Evol.">
        <title>Genome-scale phylogeny and comparative genomics of the fungal order Sordariales.</title>
        <authorList>
            <person name="Hensen N."/>
            <person name="Bonometti L."/>
            <person name="Westerberg I."/>
            <person name="Brannstrom I.O."/>
            <person name="Guillou S."/>
            <person name="Cros-Aarteil S."/>
            <person name="Calhoun S."/>
            <person name="Haridas S."/>
            <person name="Kuo A."/>
            <person name="Mondo S."/>
            <person name="Pangilinan J."/>
            <person name="Riley R."/>
            <person name="LaButti K."/>
            <person name="Andreopoulos B."/>
            <person name="Lipzen A."/>
            <person name="Chen C."/>
            <person name="Yan M."/>
            <person name="Daum C."/>
            <person name="Ng V."/>
            <person name="Clum A."/>
            <person name="Steindorff A."/>
            <person name="Ohm R.A."/>
            <person name="Martin F."/>
            <person name="Silar P."/>
            <person name="Natvig D.O."/>
            <person name="Lalanne C."/>
            <person name="Gautier V."/>
            <person name="Ament-Velasquez S.L."/>
            <person name="Kruys A."/>
            <person name="Hutchinson M.I."/>
            <person name="Powell A.J."/>
            <person name="Barry K."/>
            <person name="Miller A.N."/>
            <person name="Grigoriev I.V."/>
            <person name="Debuchy R."/>
            <person name="Gladieux P."/>
            <person name="Hiltunen Thoren M."/>
            <person name="Johannesson H."/>
        </authorList>
    </citation>
    <scope>NUCLEOTIDE SEQUENCE</scope>
    <source>
        <strain evidence="2">CBS 757.83</strain>
    </source>
</reference>
<dbReference type="AlphaFoldDB" id="A0AAN6SXA6"/>
<feature type="compositionally biased region" description="Low complexity" evidence="1">
    <location>
        <begin position="427"/>
        <end position="448"/>
    </location>
</feature>
<evidence type="ECO:0000256" key="1">
    <source>
        <dbReference type="SAM" id="MobiDB-lite"/>
    </source>
</evidence>
<accession>A0AAN6SXA6</accession>
<gene>
    <name evidence="2" type="ORF">N658DRAFT_511204</name>
</gene>
<comment type="caution">
    <text evidence="2">The sequence shown here is derived from an EMBL/GenBank/DDBJ whole genome shotgun (WGS) entry which is preliminary data.</text>
</comment>
<proteinExistence type="predicted"/>
<name>A0AAN6SXA6_9PEZI</name>
<dbReference type="Proteomes" id="UP001305647">
    <property type="component" value="Unassembled WGS sequence"/>
</dbReference>
<feature type="compositionally biased region" description="Basic and acidic residues" evidence="1">
    <location>
        <begin position="413"/>
        <end position="423"/>
    </location>
</feature>
<keyword evidence="3" id="KW-1185">Reference proteome</keyword>
<sequence>MADYLPADLLAAPAYAEVGLIVAMAAISGAYSFRNAADAQQSQYPVVVGNEFQFDFRHHPTLGTIGAFSRYGKAQAVHTVGSVLWRQLMWAIEHARGNVCAMQFLTNRTIADPDELPVGIEPVMQQSQAFLYEFDDFQAWFQSMQPLRQQYFRGLVLLQLQQLDKWLAGARDFSLNFASLWKCRTSILYYSTLALLDAENAISEQVFDTSVLEQPLQGDRWLGLGVARHHGTLQVLDSFLSQFPWLRGRKTHSIPKSDYQKWMPSTVIRRYRRQIACLLGTQERIGHNSRAVCEMFMRLKHIIDASYSHCNSDHLKRDDGDEKLGHGSEQPNLKDEGPSLVPDLTEAKAGDEAASGRPLGNAALSEPEPGKGGPSSTQQAGGDDDGVLEPPLKKPSGLSAECEVEQSSQPEPEPERPEARHDTSNLAAEKAPTTEEAPGPSAKAASRSKPSRSARRAERDMTVLSGIVDDALIWRAILNAMLYSTAPDSSDVLTSGIWGHVVPVI</sequence>
<evidence type="ECO:0000313" key="3">
    <source>
        <dbReference type="Proteomes" id="UP001305647"/>
    </source>
</evidence>
<reference evidence="2" key="2">
    <citation type="submission" date="2023-05" db="EMBL/GenBank/DDBJ databases">
        <authorList>
            <consortium name="Lawrence Berkeley National Laboratory"/>
            <person name="Steindorff A."/>
            <person name="Hensen N."/>
            <person name="Bonometti L."/>
            <person name="Westerberg I."/>
            <person name="Brannstrom I.O."/>
            <person name="Guillou S."/>
            <person name="Cros-Aarteil S."/>
            <person name="Calhoun S."/>
            <person name="Haridas S."/>
            <person name="Kuo A."/>
            <person name="Mondo S."/>
            <person name="Pangilinan J."/>
            <person name="Riley R."/>
            <person name="Labutti K."/>
            <person name="Andreopoulos B."/>
            <person name="Lipzen A."/>
            <person name="Chen C."/>
            <person name="Yanf M."/>
            <person name="Daum C."/>
            <person name="Ng V."/>
            <person name="Clum A."/>
            <person name="Ohm R."/>
            <person name="Martin F."/>
            <person name="Silar P."/>
            <person name="Natvig D."/>
            <person name="Lalanne C."/>
            <person name="Gautier V."/>
            <person name="Ament-Velasquez S.L."/>
            <person name="Kruys A."/>
            <person name="Hutchinson M.I."/>
            <person name="Powell A.J."/>
            <person name="Barry K."/>
            <person name="Miller A.N."/>
            <person name="Grigoriev I.V."/>
            <person name="Debuchy R."/>
            <person name="Gladieux P."/>
            <person name="Thoren M.H."/>
            <person name="Johannesson H."/>
        </authorList>
    </citation>
    <scope>NUCLEOTIDE SEQUENCE</scope>
    <source>
        <strain evidence="2">CBS 757.83</strain>
    </source>
</reference>
<feature type="region of interest" description="Disordered" evidence="1">
    <location>
        <begin position="318"/>
        <end position="458"/>
    </location>
</feature>
<organism evidence="2 3">
    <name type="scientific">Parathielavia hyrcaniae</name>
    <dbReference type="NCBI Taxonomy" id="113614"/>
    <lineage>
        <taxon>Eukaryota</taxon>
        <taxon>Fungi</taxon>
        <taxon>Dikarya</taxon>
        <taxon>Ascomycota</taxon>
        <taxon>Pezizomycotina</taxon>
        <taxon>Sordariomycetes</taxon>
        <taxon>Sordariomycetidae</taxon>
        <taxon>Sordariales</taxon>
        <taxon>Chaetomiaceae</taxon>
        <taxon>Parathielavia</taxon>
    </lineage>
</organism>
<dbReference type="EMBL" id="MU863714">
    <property type="protein sequence ID" value="KAK4096431.1"/>
    <property type="molecule type" value="Genomic_DNA"/>
</dbReference>
<evidence type="ECO:0000313" key="2">
    <source>
        <dbReference type="EMBL" id="KAK4096431.1"/>
    </source>
</evidence>
<protein>
    <submittedName>
        <fullName evidence="2">Uncharacterized protein</fullName>
    </submittedName>
</protein>